<feature type="compositionally biased region" description="Polar residues" evidence="1">
    <location>
        <begin position="188"/>
        <end position="198"/>
    </location>
</feature>
<evidence type="ECO:0000313" key="2">
    <source>
        <dbReference type="EMBL" id="GIX86040.1"/>
    </source>
</evidence>
<comment type="caution">
    <text evidence="2">The sequence shown here is derived from an EMBL/GenBank/DDBJ whole genome shotgun (WGS) entry which is preliminary data.</text>
</comment>
<dbReference type="AlphaFoldDB" id="A0AAV4NP21"/>
<gene>
    <name evidence="2" type="ORF">CEXT_327621</name>
</gene>
<feature type="region of interest" description="Disordered" evidence="1">
    <location>
        <begin position="179"/>
        <end position="198"/>
    </location>
</feature>
<keyword evidence="3" id="KW-1185">Reference proteome</keyword>
<accession>A0AAV4NP21</accession>
<dbReference type="Proteomes" id="UP001054945">
    <property type="component" value="Unassembled WGS sequence"/>
</dbReference>
<proteinExistence type="predicted"/>
<protein>
    <submittedName>
        <fullName evidence="2">Uncharacterized protein</fullName>
    </submittedName>
</protein>
<evidence type="ECO:0000256" key="1">
    <source>
        <dbReference type="SAM" id="MobiDB-lite"/>
    </source>
</evidence>
<evidence type="ECO:0000313" key="3">
    <source>
        <dbReference type="Proteomes" id="UP001054945"/>
    </source>
</evidence>
<organism evidence="2 3">
    <name type="scientific">Caerostris extrusa</name>
    <name type="common">Bark spider</name>
    <name type="synonym">Caerostris bankana</name>
    <dbReference type="NCBI Taxonomy" id="172846"/>
    <lineage>
        <taxon>Eukaryota</taxon>
        <taxon>Metazoa</taxon>
        <taxon>Ecdysozoa</taxon>
        <taxon>Arthropoda</taxon>
        <taxon>Chelicerata</taxon>
        <taxon>Arachnida</taxon>
        <taxon>Araneae</taxon>
        <taxon>Araneomorphae</taxon>
        <taxon>Entelegynae</taxon>
        <taxon>Araneoidea</taxon>
        <taxon>Araneidae</taxon>
        <taxon>Caerostris</taxon>
    </lineage>
</organism>
<dbReference type="EMBL" id="BPLR01003562">
    <property type="protein sequence ID" value="GIX86040.1"/>
    <property type="molecule type" value="Genomic_DNA"/>
</dbReference>
<sequence>MKVCLTLASSFVSEFSCRVVISSESGKFVELFFMHSKPKAKNHVKNNRANKLQSTKKIQLRKKKLPKPTIKKSIIKKVKEEKPSPKTEEIVPCLEVDSPVETRVFDLNIETPAVAAEEIIVNNPEKNESVEPIETDEEGMLIIDERNDEEIKDIHEDENNQNHIETDVSELNNQIVDENHNKLDGALSASTENEMVKD</sequence>
<reference evidence="2 3" key="1">
    <citation type="submission" date="2021-06" db="EMBL/GenBank/DDBJ databases">
        <title>Caerostris extrusa draft genome.</title>
        <authorList>
            <person name="Kono N."/>
            <person name="Arakawa K."/>
        </authorList>
    </citation>
    <scope>NUCLEOTIDE SEQUENCE [LARGE SCALE GENOMIC DNA]</scope>
</reference>
<name>A0AAV4NP21_CAEEX</name>